<evidence type="ECO:0000313" key="3">
    <source>
        <dbReference type="Proteomes" id="UP000076727"/>
    </source>
</evidence>
<feature type="region of interest" description="Disordered" evidence="1">
    <location>
        <begin position="1"/>
        <end position="63"/>
    </location>
</feature>
<dbReference type="AlphaFoldDB" id="A0A165S037"/>
<keyword evidence="3" id="KW-1185">Reference proteome</keyword>
<dbReference type="EMBL" id="KV429046">
    <property type="protein sequence ID" value="KZT71366.1"/>
    <property type="molecule type" value="Genomic_DNA"/>
</dbReference>
<name>A0A165S037_9APHY</name>
<accession>A0A165S037</accession>
<feature type="non-terminal residue" evidence="2">
    <location>
        <position position="63"/>
    </location>
</feature>
<evidence type="ECO:0000313" key="2">
    <source>
        <dbReference type="EMBL" id="KZT71366.1"/>
    </source>
</evidence>
<protein>
    <submittedName>
        <fullName evidence="2">Uncharacterized protein</fullName>
    </submittedName>
</protein>
<sequence>MLSVTHLEAGPSEPSAPCQPWLQELVGSTTSPTPSGHAKGGSTSPATGMPYQSRGFQAGSPRV</sequence>
<organism evidence="2 3">
    <name type="scientific">Daedalea quercina L-15889</name>
    <dbReference type="NCBI Taxonomy" id="1314783"/>
    <lineage>
        <taxon>Eukaryota</taxon>
        <taxon>Fungi</taxon>
        <taxon>Dikarya</taxon>
        <taxon>Basidiomycota</taxon>
        <taxon>Agaricomycotina</taxon>
        <taxon>Agaricomycetes</taxon>
        <taxon>Polyporales</taxon>
        <taxon>Fomitopsis</taxon>
    </lineage>
</organism>
<evidence type="ECO:0000256" key="1">
    <source>
        <dbReference type="SAM" id="MobiDB-lite"/>
    </source>
</evidence>
<proteinExistence type="predicted"/>
<gene>
    <name evidence="2" type="ORF">DAEQUDRAFT_724336</name>
</gene>
<dbReference type="Proteomes" id="UP000076727">
    <property type="component" value="Unassembled WGS sequence"/>
</dbReference>
<reference evidence="2 3" key="1">
    <citation type="journal article" date="2016" name="Mol. Biol. Evol.">
        <title>Comparative Genomics of Early-Diverging Mushroom-Forming Fungi Provides Insights into the Origins of Lignocellulose Decay Capabilities.</title>
        <authorList>
            <person name="Nagy L.G."/>
            <person name="Riley R."/>
            <person name="Tritt A."/>
            <person name="Adam C."/>
            <person name="Daum C."/>
            <person name="Floudas D."/>
            <person name="Sun H."/>
            <person name="Yadav J.S."/>
            <person name="Pangilinan J."/>
            <person name="Larsson K.H."/>
            <person name="Matsuura K."/>
            <person name="Barry K."/>
            <person name="Labutti K."/>
            <person name="Kuo R."/>
            <person name="Ohm R.A."/>
            <person name="Bhattacharya S.S."/>
            <person name="Shirouzu T."/>
            <person name="Yoshinaga Y."/>
            <person name="Martin F.M."/>
            <person name="Grigoriev I.V."/>
            <person name="Hibbett D.S."/>
        </authorList>
    </citation>
    <scope>NUCLEOTIDE SEQUENCE [LARGE SCALE GENOMIC DNA]</scope>
    <source>
        <strain evidence="2 3">L-15889</strain>
    </source>
</reference>